<keyword evidence="3" id="KW-0413">Isomerase</keyword>
<evidence type="ECO:0000259" key="2">
    <source>
        <dbReference type="Pfam" id="PF12680"/>
    </source>
</evidence>
<dbReference type="InterPro" id="IPR037401">
    <property type="entry name" value="SnoaL-like"/>
</dbReference>
<dbReference type="InterPro" id="IPR032710">
    <property type="entry name" value="NTF2-like_dom_sf"/>
</dbReference>
<dbReference type="Pfam" id="PF12680">
    <property type="entry name" value="SnoaL_2"/>
    <property type="match status" value="1"/>
</dbReference>
<accession>A0A285LXE8</accession>
<dbReference type="Gene3D" id="3.10.450.50">
    <property type="match status" value="1"/>
</dbReference>
<keyword evidence="4" id="KW-1185">Reference proteome</keyword>
<dbReference type="SUPFAM" id="SSF54427">
    <property type="entry name" value="NTF2-like"/>
    <property type="match status" value="1"/>
</dbReference>
<feature type="domain" description="SnoaL-like" evidence="2">
    <location>
        <begin position="39"/>
        <end position="148"/>
    </location>
</feature>
<proteinExistence type="predicted"/>
<organism evidence="3 4">
    <name type="scientific">Nocardia amikacinitolerans</name>
    <dbReference type="NCBI Taxonomy" id="756689"/>
    <lineage>
        <taxon>Bacteria</taxon>
        <taxon>Bacillati</taxon>
        <taxon>Actinomycetota</taxon>
        <taxon>Actinomycetes</taxon>
        <taxon>Mycobacteriales</taxon>
        <taxon>Nocardiaceae</taxon>
        <taxon>Nocardia</taxon>
    </lineage>
</organism>
<protein>
    <submittedName>
        <fullName evidence="3">Ketosteroid isomerase-related protein</fullName>
    </submittedName>
</protein>
<feature type="signal peptide" evidence="1">
    <location>
        <begin position="1"/>
        <end position="26"/>
    </location>
</feature>
<dbReference type="GO" id="GO:0016853">
    <property type="term" value="F:isomerase activity"/>
    <property type="evidence" value="ECO:0007669"/>
    <property type="project" value="UniProtKB-KW"/>
</dbReference>
<dbReference type="OrthoDB" id="3436119at2"/>
<evidence type="ECO:0000313" key="3">
    <source>
        <dbReference type="EMBL" id="SNY89600.1"/>
    </source>
</evidence>
<dbReference type="STRING" id="1379680.GCA_001612615_05054"/>
<evidence type="ECO:0000313" key="4">
    <source>
        <dbReference type="Proteomes" id="UP000219565"/>
    </source>
</evidence>
<evidence type="ECO:0000256" key="1">
    <source>
        <dbReference type="SAM" id="SignalP"/>
    </source>
</evidence>
<feature type="chain" id="PRO_5012470648" evidence="1">
    <location>
        <begin position="27"/>
        <end position="167"/>
    </location>
</feature>
<dbReference type="EMBL" id="OBEG01000009">
    <property type="protein sequence ID" value="SNY89600.1"/>
    <property type="molecule type" value="Genomic_DNA"/>
</dbReference>
<dbReference type="Proteomes" id="UP000219565">
    <property type="component" value="Unassembled WGS sequence"/>
</dbReference>
<sequence length="167" mass="18290">MRLHTFVAVIAGTLALMVGNAPSAPADVGPERKTEAATRALLEAFERKDLDAIDVLIDQNATLTIPMSFSGALEPAAHFANKEEILGYIGGVVTNFQSMRFTDLRISVAERGGTSFAQANGDFVTADGRPYRNVYIYRFDWKDGLMVHTDEYANPITLCQTLENLNC</sequence>
<gene>
    <name evidence="3" type="ORF">SAMN04244553_6619</name>
</gene>
<dbReference type="AlphaFoldDB" id="A0A285LXE8"/>
<reference evidence="3 4" key="1">
    <citation type="submission" date="2017-09" db="EMBL/GenBank/DDBJ databases">
        <authorList>
            <person name="Ehlers B."/>
            <person name="Leendertz F.H."/>
        </authorList>
    </citation>
    <scope>NUCLEOTIDE SEQUENCE [LARGE SCALE GENOMIC DNA]</scope>
    <source>
        <strain evidence="3 4">DSM 45537</strain>
    </source>
</reference>
<name>A0A285LXE8_9NOCA</name>
<keyword evidence="1" id="KW-0732">Signal</keyword>